<evidence type="ECO:0000256" key="2">
    <source>
        <dbReference type="SAM" id="Phobius"/>
    </source>
</evidence>
<feature type="domain" description="HAMP" evidence="3">
    <location>
        <begin position="200"/>
        <end position="252"/>
    </location>
</feature>
<feature type="transmembrane region" description="Helical" evidence="2">
    <location>
        <begin position="179"/>
        <end position="202"/>
    </location>
</feature>
<dbReference type="InterPro" id="IPR003660">
    <property type="entry name" value="HAMP_dom"/>
</dbReference>
<dbReference type="InterPro" id="IPR000160">
    <property type="entry name" value="GGDEF_dom"/>
</dbReference>
<dbReference type="GO" id="GO:0052621">
    <property type="term" value="F:diguanylate cyclase activity"/>
    <property type="evidence" value="ECO:0007669"/>
    <property type="project" value="UniProtKB-EC"/>
</dbReference>
<dbReference type="CDD" id="cd06225">
    <property type="entry name" value="HAMP"/>
    <property type="match status" value="1"/>
</dbReference>
<dbReference type="Gene3D" id="6.10.340.10">
    <property type="match status" value="1"/>
</dbReference>
<keyword evidence="2" id="KW-1133">Transmembrane helix</keyword>
<dbReference type="AlphaFoldDB" id="A0A5D3WK67"/>
<comment type="caution">
    <text evidence="5">The sequence shown here is derived from an EMBL/GenBank/DDBJ whole genome shotgun (WGS) entry which is preliminary data.</text>
</comment>
<dbReference type="GO" id="GO:0043709">
    <property type="term" value="P:cell adhesion involved in single-species biofilm formation"/>
    <property type="evidence" value="ECO:0007669"/>
    <property type="project" value="TreeGrafter"/>
</dbReference>
<dbReference type="SMART" id="SM00304">
    <property type="entry name" value="HAMP"/>
    <property type="match status" value="1"/>
</dbReference>
<gene>
    <name evidence="5" type="ORF">EDC39_10795</name>
</gene>
<dbReference type="Gene3D" id="3.30.70.270">
    <property type="match status" value="1"/>
</dbReference>
<evidence type="ECO:0000313" key="5">
    <source>
        <dbReference type="EMBL" id="TYO98300.1"/>
    </source>
</evidence>
<name>A0A5D3WK67_9BACT</name>
<dbReference type="EC" id="2.7.7.65" evidence="1"/>
<protein>
    <recommendedName>
        <fullName evidence="1">diguanylate cyclase</fullName>
        <ecNumber evidence="1">2.7.7.65</ecNumber>
    </recommendedName>
</protein>
<dbReference type="SMART" id="SM00267">
    <property type="entry name" value="GGDEF"/>
    <property type="match status" value="1"/>
</dbReference>
<dbReference type="RefSeq" id="WP_148896068.1">
    <property type="nucleotide sequence ID" value="NZ_VNIB01000007.1"/>
</dbReference>
<dbReference type="EMBL" id="VNIB01000007">
    <property type="protein sequence ID" value="TYO98300.1"/>
    <property type="molecule type" value="Genomic_DNA"/>
</dbReference>
<keyword evidence="6" id="KW-1185">Reference proteome</keyword>
<accession>A0A5D3WK67</accession>
<dbReference type="PROSITE" id="PS50887">
    <property type="entry name" value="GGDEF"/>
    <property type="match status" value="1"/>
</dbReference>
<dbReference type="NCBIfam" id="TIGR00254">
    <property type="entry name" value="GGDEF"/>
    <property type="match status" value="1"/>
</dbReference>
<organism evidence="5 6">
    <name type="scientific">Geothermobacter ehrlichii</name>
    <dbReference type="NCBI Taxonomy" id="213224"/>
    <lineage>
        <taxon>Bacteria</taxon>
        <taxon>Pseudomonadati</taxon>
        <taxon>Thermodesulfobacteriota</taxon>
        <taxon>Desulfuromonadia</taxon>
        <taxon>Desulfuromonadales</taxon>
        <taxon>Geothermobacteraceae</taxon>
        <taxon>Geothermobacter</taxon>
    </lineage>
</organism>
<proteinExistence type="predicted"/>
<dbReference type="InterPro" id="IPR043128">
    <property type="entry name" value="Rev_trsase/Diguanyl_cyclase"/>
</dbReference>
<keyword evidence="2" id="KW-0472">Membrane</keyword>
<dbReference type="OrthoDB" id="9813903at2"/>
<dbReference type="GO" id="GO:1902201">
    <property type="term" value="P:negative regulation of bacterial-type flagellum-dependent cell motility"/>
    <property type="evidence" value="ECO:0007669"/>
    <property type="project" value="TreeGrafter"/>
</dbReference>
<dbReference type="PROSITE" id="PS50885">
    <property type="entry name" value="HAMP"/>
    <property type="match status" value="1"/>
</dbReference>
<feature type="transmembrane region" description="Helical" evidence="2">
    <location>
        <begin position="12"/>
        <end position="32"/>
    </location>
</feature>
<sequence length="438" mass="50043">MALQRPTLTRQIIFGYLILALFSLSAVSYALFRLRDQAERSRQLLQVDLSLQEQLQSLHDTLLEEERLSLQYLLDQRPGLLVSLGGRLVEAETAFGRLSGREGLSFGQSSRNYLKTAGDFLTFCRQRQLDRAHSLVTGELGALRRNLLQQIERTSRRTGEQTRQTLLAISREGDQTYQVVLILVICGILLAAVTGISLHLYIQNSLQTFARMIRDFGAGSFDIDFDARGNDEFSRLAREMREMGRKLREMEEYQLDASPLTRLPGNLAIRKEIEARIERGEAFAHAFADLDHFKAYNDRYGYQRGSDVISMTGDIIRDVVAELGSEDDMVGHIGGDDYIFLTRPELAERIADEIVRRFDRAIPAYYSEEDRRAGFFIARDRFGEERKFPLLSISIAIVASDNFDHPSATLIGRECARIKEYLKDRPGSCYLLDRRRIH</sequence>
<keyword evidence="2" id="KW-0812">Transmembrane</keyword>
<dbReference type="InterPro" id="IPR050469">
    <property type="entry name" value="Diguanylate_Cyclase"/>
</dbReference>
<evidence type="ECO:0000256" key="1">
    <source>
        <dbReference type="ARBA" id="ARBA00012528"/>
    </source>
</evidence>
<dbReference type="GO" id="GO:0005886">
    <property type="term" value="C:plasma membrane"/>
    <property type="evidence" value="ECO:0007669"/>
    <property type="project" value="TreeGrafter"/>
</dbReference>
<dbReference type="InterPro" id="IPR029787">
    <property type="entry name" value="Nucleotide_cyclase"/>
</dbReference>
<evidence type="ECO:0000313" key="6">
    <source>
        <dbReference type="Proteomes" id="UP000324159"/>
    </source>
</evidence>
<dbReference type="PANTHER" id="PTHR45138:SF25">
    <property type="entry name" value="GGDEF DOMAIN PROTEIN"/>
    <property type="match status" value="1"/>
</dbReference>
<evidence type="ECO:0000259" key="3">
    <source>
        <dbReference type="PROSITE" id="PS50885"/>
    </source>
</evidence>
<dbReference type="SUPFAM" id="SSF55073">
    <property type="entry name" value="Nucleotide cyclase"/>
    <property type="match status" value="1"/>
</dbReference>
<feature type="domain" description="GGDEF" evidence="4">
    <location>
        <begin position="281"/>
        <end position="421"/>
    </location>
</feature>
<evidence type="ECO:0000259" key="4">
    <source>
        <dbReference type="PROSITE" id="PS50887"/>
    </source>
</evidence>
<reference evidence="5 6" key="1">
    <citation type="submission" date="2019-07" db="EMBL/GenBank/DDBJ databases">
        <title>Genomic Encyclopedia of Type Strains, Phase IV (KMG-IV): sequencing the most valuable type-strain genomes for metagenomic binning, comparative biology and taxonomic classification.</title>
        <authorList>
            <person name="Goeker M."/>
        </authorList>
    </citation>
    <scope>NUCLEOTIDE SEQUENCE [LARGE SCALE GENOMIC DNA]</scope>
    <source>
        <strain evidence="5 6">SS015</strain>
    </source>
</reference>
<dbReference type="Pfam" id="PF00990">
    <property type="entry name" value="GGDEF"/>
    <property type="match status" value="1"/>
</dbReference>
<dbReference type="Proteomes" id="UP000324159">
    <property type="component" value="Unassembled WGS sequence"/>
</dbReference>
<dbReference type="PANTHER" id="PTHR45138">
    <property type="entry name" value="REGULATORY COMPONENTS OF SENSORY TRANSDUCTION SYSTEM"/>
    <property type="match status" value="1"/>
</dbReference>
<dbReference type="GO" id="GO:0007165">
    <property type="term" value="P:signal transduction"/>
    <property type="evidence" value="ECO:0007669"/>
    <property type="project" value="InterPro"/>
</dbReference>